<dbReference type="STRING" id="1346286.SAMN05444362_106117"/>
<evidence type="ECO:0000313" key="1">
    <source>
        <dbReference type="EMBL" id="SHF43511.1"/>
    </source>
</evidence>
<reference evidence="2" key="1">
    <citation type="submission" date="2016-11" db="EMBL/GenBank/DDBJ databases">
        <authorList>
            <person name="Varghese N."/>
            <person name="Submissions S."/>
        </authorList>
    </citation>
    <scope>NUCLEOTIDE SEQUENCE [LARGE SCALE GENOMIC DNA]</scope>
    <source>
        <strain evidence="2">DSM 27370</strain>
    </source>
</reference>
<organism evidence="1 2">
    <name type="scientific">Dysgonomonas macrotermitis</name>
    <dbReference type="NCBI Taxonomy" id="1346286"/>
    <lineage>
        <taxon>Bacteria</taxon>
        <taxon>Pseudomonadati</taxon>
        <taxon>Bacteroidota</taxon>
        <taxon>Bacteroidia</taxon>
        <taxon>Bacteroidales</taxon>
        <taxon>Dysgonomonadaceae</taxon>
        <taxon>Dysgonomonas</taxon>
    </lineage>
</organism>
<keyword evidence="2" id="KW-1185">Reference proteome</keyword>
<dbReference type="Proteomes" id="UP000184480">
    <property type="component" value="Unassembled WGS sequence"/>
</dbReference>
<gene>
    <name evidence="1" type="ORF">SAMN05444362_106117</name>
</gene>
<name>A0A1M5BLX6_9BACT</name>
<accession>A0A1M5BLX6</accession>
<dbReference type="AlphaFoldDB" id="A0A1M5BLX6"/>
<dbReference type="SUPFAM" id="SSF48452">
    <property type="entry name" value="TPR-like"/>
    <property type="match status" value="1"/>
</dbReference>
<dbReference type="InterPro" id="IPR041662">
    <property type="entry name" value="SusD-like_2"/>
</dbReference>
<proteinExistence type="predicted"/>
<dbReference type="OrthoDB" id="1109828at2"/>
<dbReference type="PROSITE" id="PS51257">
    <property type="entry name" value="PROKAR_LIPOPROTEIN"/>
    <property type="match status" value="1"/>
</dbReference>
<dbReference type="RefSeq" id="WP_062180196.1">
    <property type="nucleotide sequence ID" value="NZ_BBXL01000009.1"/>
</dbReference>
<dbReference type="CDD" id="cd08977">
    <property type="entry name" value="SusD"/>
    <property type="match status" value="1"/>
</dbReference>
<protein>
    <submittedName>
        <fullName evidence="1">Starch-binding associating with outer membrane</fullName>
    </submittedName>
</protein>
<dbReference type="Pfam" id="PF12771">
    <property type="entry name" value="SusD-like_2"/>
    <property type="match status" value="1"/>
</dbReference>
<dbReference type="EMBL" id="FQUC01000006">
    <property type="protein sequence ID" value="SHF43511.1"/>
    <property type="molecule type" value="Genomic_DNA"/>
</dbReference>
<dbReference type="Gene3D" id="1.25.40.390">
    <property type="match status" value="1"/>
</dbReference>
<sequence length="478" mass="52625">MYKNIVSLLAATLVLFSSCNDQLDKINENPNATENPYPNYLLTGSLKHAADLYWGADAGFNTSLLFVQHWASIQYTETDRYEFANSSTSVTTLWNTGYATLITDLDKIISLADEGSANDNYKGTALALRSWVYLILTDAYGDIPYTETGKSVTPAYNTQKEVYTGLLSDLEQAQTLLSASGEAISGDVVYDGDISKWKKLVNSLRLRIALRIADRESDLAKQTINAAVNDAAGLISSNDDIFQFVYTSSPQQNPQAARFETRDDYRVSKTIVDKLTDLSDPRLPVYAQLPTDTSVGKYVGAANGLSNSDANNQGFAKTSKPGTFFLTDVSPAVFYTYSEVLFGLAEAVARGYISGSAEQYYNQAITASLNQFGITNASEVSEYLNQAGVKYDAANYKKSIGEQKWIAFFGQGLDAFAEWRRLDYPQLVAGPSSVLEGQLPSRYYYPGTEQSLNGDNYKKAIADQGVDLLTTKLWFDVY</sequence>
<dbReference type="InterPro" id="IPR011990">
    <property type="entry name" value="TPR-like_helical_dom_sf"/>
</dbReference>
<evidence type="ECO:0000313" key="2">
    <source>
        <dbReference type="Proteomes" id="UP000184480"/>
    </source>
</evidence>